<evidence type="ECO:0000256" key="5">
    <source>
        <dbReference type="ARBA" id="ARBA00022692"/>
    </source>
</evidence>
<dbReference type="PANTHER" id="PTHR13269">
    <property type="entry name" value="NUCLEOPORIN NDC1"/>
    <property type="match status" value="1"/>
</dbReference>
<comment type="subcellular location">
    <subcellularLocation>
        <location evidence="1">Nucleus membrane</location>
        <topology evidence="1">Multi-pass membrane protein</topology>
    </subcellularLocation>
    <subcellularLocation>
        <location evidence="2">Nucleus</location>
        <location evidence="2">Nuclear pore complex</location>
    </subcellularLocation>
</comment>
<feature type="transmembrane region" description="Helical" evidence="14">
    <location>
        <begin position="254"/>
        <end position="275"/>
    </location>
</feature>
<sequence length="634" mass="71726">MPPPIVRRAPYKDFLQPCMQRRFASALLVLLALSYLESLTLSTWNSFIWPWFPIGVAGVRTLLIFGCVLFVVVLRIAHPHIGIRTTNSPFDTLRQNALSLSASETLLTYSLSAFLFSQVYLGSVAEQANLQWITYHSGDRARLNERTVFYTLTIVLLGLVAGFAHLFSDLDRLILGTVTEREEKSKPEDPFEKLLNRTPRLLAQSFTLSLSVATVNYTFLYYIFRRSAWGWAMFFLRPFYNLPKTNIPPSHAPWSIWMLGRSVAAGTLLCILWNFSNEAFTVRLSKEPIKNGQPLSSESKDPNGSLLNGLKNKKPRISAFAMWELALIARDFDLRRKAIFEDIDRKDGPMWSQVYKFCLDPIKALEKRIDDYGKPPAPPAAPQQIPAQSQPRDRVVEPPQSADVWQPAPPSKNLRDSVGKYVANVVSTPGKKPADALVPLAKKTAADVRDSLLSKQQQEQLNRDGLVGTFQGLFNWVLPTRFGWLFRHSYARRISTAILGTPFGDVSLYVNSAFALSRLAVASLAEDNYGNVQRDVPTIIRTFTTVIKKIEMFQENFPLHWTDTDGVRQSDDVEEVLDALREALARVITAFERYSSDLRLTRTDLRLAKEAAQKKEEVQPIIDKGKQPEMKQVN</sequence>
<gene>
    <name evidence="15" type="ORF">SUNI508_10836</name>
</gene>
<protein>
    <submittedName>
        <fullName evidence="15">Nucleoporin protein Ndc1-Nup</fullName>
    </submittedName>
</protein>
<feature type="transmembrane region" description="Helical" evidence="14">
    <location>
        <begin position="48"/>
        <end position="74"/>
    </location>
</feature>
<keyword evidence="10" id="KW-0906">Nuclear pore complex</keyword>
<evidence type="ECO:0000313" key="15">
    <source>
        <dbReference type="EMBL" id="KAK9414893.1"/>
    </source>
</evidence>
<comment type="similarity">
    <text evidence="3">Belongs to the NDC1 family.</text>
</comment>
<keyword evidence="7" id="KW-0653">Protein transport</keyword>
<dbReference type="EMBL" id="JARVKF010000421">
    <property type="protein sequence ID" value="KAK9414893.1"/>
    <property type="molecule type" value="Genomic_DNA"/>
</dbReference>
<evidence type="ECO:0000256" key="1">
    <source>
        <dbReference type="ARBA" id="ARBA00004232"/>
    </source>
</evidence>
<evidence type="ECO:0000256" key="9">
    <source>
        <dbReference type="ARBA" id="ARBA00023010"/>
    </source>
</evidence>
<keyword evidence="6" id="KW-0509">mRNA transport</keyword>
<keyword evidence="16" id="KW-1185">Reference proteome</keyword>
<evidence type="ECO:0000256" key="4">
    <source>
        <dbReference type="ARBA" id="ARBA00022448"/>
    </source>
</evidence>
<evidence type="ECO:0000256" key="6">
    <source>
        <dbReference type="ARBA" id="ARBA00022816"/>
    </source>
</evidence>
<evidence type="ECO:0000256" key="7">
    <source>
        <dbReference type="ARBA" id="ARBA00022927"/>
    </source>
</evidence>
<evidence type="ECO:0000256" key="2">
    <source>
        <dbReference type="ARBA" id="ARBA00004567"/>
    </source>
</evidence>
<evidence type="ECO:0000256" key="14">
    <source>
        <dbReference type="SAM" id="Phobius"/>
    </source>
</evidence>
<evidence type="ECO:0000256" key="8">
    <source>
        <dbReference type="ARBA" id="ARBA00022989"/>
    </source>
</evidence>
<evidence type="ECO:0000256" key="13">
    <source>
        <dbReference type="SAM" id="MobiDB-lite"/>
    </source>
</evidence>
<dbReference type="Pfam" id="PF09531">
    <property type="entry name" value="Ndc1_Nup"/>
    <property type="match status" value="1"/>
</dbReference>
<keyword evidence="12" id="KW-0539">Nucleus</keyword>
<dbReference type="Proteomes" id="UP001408356">
    <property type="component" value="Unassembled WGS sequence"/>
</dbReference>
<evidence type="ECO:0000256" key="3">
    <source>
        <dbReference type="ARBA" id="ARBA00005760"/>
    </source>
</evidence>
<name>A0ABR2UJU0_9PEZI</name>
<keyword evidence="4" id="KW-0813">Transport</keyword>
<reference evidence="15 16" key="1">
    <citation type="journal article" date="2024" name="J. Plant Pathol.">
        <title>Sequence and assembly of the genome of Seiridium unicorne, isolate CBS 538.82, causal agent of cypress canker disease.</title>
        <authorList>
            <person name="Scali E."/>
            <person name="Rocca G.D."/>
            <person name="Danti R."/>
            <person name="Garbelotto M."/>
            <person name="Barberini S."/>
            <person name="Baroncelli R."/>
            <person name="Emiliani G."/>
        </authorList>
    </citation>
    <scope>NUCLEOTIDE SEQUENCE [LARGE SCALE GENOMIC DNA]</scope>
    <source>
        <strain evidence="15 16">BM-138-508</strain>
    </source>
</reference>
<feature type="transmembrane region" description="Helical" evidence="14">
    <location>
        <begin position="201"/>
        <end position="224"/>
    </location>
</feature>
<comment type="caution">
    <text evidence="15">The sequence shown here is derived from an EMBL/GenBank/DDBJ whole genome shotgun (WGS) entry which is preliminary data.</text>
</comment>
<dbReference type="PANTHER" id="PTHR13269:SF6">
    <property type="entry name" value="NUCLEOPORIN NDC1"/>
    <property type="match status" value="1"/>
</dbReference>
<evidence type="ECO:0000256" key="10">
    <source>
        <dbReference type="ARBA" id="ARBA00023132"/>
    </source>
</evidence>
<feature type="transmembrane region" description="Helical" evidence="14">
    <location>
        <begin position="147"/>
        <end position="167"/>
    </location>
</feature>
<evidence type="ECO:0000313" key="16">
    <source>
        <dbReference type="Proteomes" id="UP001408356"/>
    </source>
</evidence>
<accession>A0ABR2UJU0</accession>
<feature type="region of interest" description="Disordered" evidence="13">
    <location>
        <begin position="369"/>
        <end position="409"/>
    </location>
</feature>
<organism evidence="15 16">
    <name type="scientific">Seiridium unicorne</name>
    <dbReference type="NCBI Taxonomy" id="138068"/>
    <lineage>
        <taxon>Eukaryota</taxon>
        <taxon>Fungi</taxon>
        <taxon>Dikarya</taxon>
        <taxon>Ascomycota</taxon>
        <taxon>Pezizomycotina</taxon>
        <taxon>Sordariomycetes</taxon>
        <taxon>Xylariomycetidae</taxon>
        <taxon>Amphisphaeriales</taxon>
        <taxon>Sporocadaceae</taxon>
        <taxon>Seiridium</taxon>
    </lineage>
</organism>
<keyword evidence="8 14" id="KW-1133">Transmembrane helix</keyword>
<dbReference type="InterPro" id="IPR019049">
    <property type="entry name" value="Nucleoporin_prot_Ndc1/Nup"/>
</dbReference>
<keyword evidence="9" id="KW-0811">Translocation</keyword>
<evidence type="ECO:0000256" key="12">
    <source>
        <dbReference type="ARBA" id="ARBA00023242"/>
    </source>
</evidence>
<proteinExistence type="inferred from homology"/>
<keyword evidence="5 14" id="KW-0812">Transmembrane</keyword>
<keyword evidence="11 14" id="KW-0472">Membrane</keyword>
<evidence type="ECO:0000256" key="11">
    <source>
        <dbReference type="ARBA" id="ARBA00023136"/>
    </source>
</evidence>
<feature type="region of interest" description="Disordered" evidence="13">
    <location>
        <begin position="611"/>
        <end position="634"/>
    </location>
</feature>